<keyword evidence="1" id="KW-0175">Coiled coil</keyword>
<dbReference type="InterPro" id="IPR013877">
    <property type="entry name" value="YAP-bd/ALF4/Glomulin"/>
</dbReference>
<sequence length="537" mass="60272">MSDGYWVDRVEGLDDPTPIIREALEKSIQEGSLNQFNTELKALVKRDKNGHILESTPLELVPLLLLANETITVHPQPLQESYELIARHGSPKEILLVVQESLDALLQEAKELENDEESASSTPTQIIWKWLRLIDMYSLSFPRLVPRKRSAPEMATPIIQHLRDSFSNLAVLVDTNEPASQEIVEACVRLGYSLLGWFEAVGSEVNEVAGCKMALKELLCVALAECLSDKHILRSYEDFLHKIRTAGLDFTPTYALEPRSKMTGSTRTQSIGEFVLYYLSNQGPVRPKGTRQALREHLNGLSAALHRPRWRQTALGAINDCVLGGLYEEEFLEEDIAAEMIPAVSTPASTDPDSKSRAVLFNLLTQMILKVQPVHAFKFVRDLASEECPYLNMRSSAIGLLRRLVVRTFNRSPQAEDDPFASRLLLEEYKPILFQSPILEKKEAGPESIDAQEMNRLVEILGFFYVLLARDKNNLTGVRDAKGTQELRDRIVGPLKAISSELESTSEDPSVLFSVRSISVSLERMEEMVSGIEDRSI</sequence>
<dbReference type="InterPro" id="IPR040347">
    <property type="entry name" value="YBP1/2"/>
</dbReference>
<dbReference type="EMBL" id="CAJMWQ010001777">
    <property type="protein sequence ID" value="CAE6461786.1"/>
    <property type="molecule type" value="Genomic_DNA"/>
</dbReference>
<feature type="coiled-coil region" evidence="1">
    <location>
        <begin position="95"/>
        <end position="122"/>
    </location>
</feature>
<evidence type="ECO:0000313" key="3">
    <source>
        <dbReference type="Proteomes" id="UP000663826"/>
    </source>
</evidence>
<reference evidence="2" key="1">
    <citation type="submission" date="2021-01" db="EMBL/GenBank/DDBJ databases">
        <authorList>
            <person name="Kaushik A."/>
        </authorList>
    </citation>
    <scope>NUCLEOTIDE SEQUENCE</scope>
    <source>
        <strain evidence="2">AG1-1B</strain>
    </source>
</reference>
<dbReference type="PANTHER" id="PTHR28020">
    <property type="entry name" value="YAP1-BINDING PROTEIN 1-RELATED"/>
    <property type="match status" value="1"/>
</dbReference>
<gene>
    <name evidence="2" type="ORF">RDB_LOCUS89214</name>
</gene>
<evidence type="ECO:0000256" key="1">
    <source>
        <dbReference type="SAM" id="Coils"/>
    </source>
</evidence>
<organism evidence="2 3">
    <name type="scientific">Rhizoctonia solani</name>
    <dbReference type="NCBI Taxonomy" id="456999"/>
    <lineage>
        <taxon>Eukaryota</taxon>
        <taxon>Fungi</taxon>
        <taxon>Dikarya</taxon>
        <taxon>Basidiomycota</taxon>
        <taxon>Agaricomycotina</taxon>
        <taxon>Agaricomycetes</taxon>
        <taxon>Cantharellales</taxon>
        <taxon>Ceratobasidiaceae</taxon>
        <taxon>Rhizoctonia</taxon>
    </lineage>
</organism>
<dbReference type="Pfam" id="PF08568">
    <property type="entry name" value="Kinetochor_Ybp2"/>
    <property type="match status" value="1"/>
</dbReference>
<dbReference type="PANTHER" id="PTHR28020:SF1">
    <property type="entry name" value="YAP1-BINDING PROTEIN 1-RELATED"/>
    <property type="match status" value="1"/>
</dbReference>
<dbReference type="AlphaFoldDB" id="A0A8H3BPE6"/>
<dbReference type="GO" id="GO:0005737">
    <property type="term" value="C:cytoplasm"/>
    <property type="evidence" value="ECO:0007669"/>
    <property type="project" value="TreeGrafter"/>
</dbReference>
<dbReference type="GO" id="GO:0034599">
    <property type="term" value="P:cellular response to oxidative stress"/>
    <property type="evidence" value="ECO:0007669"/>
    <property type="project" value="InterPro"/>
</dbReference>
<comment type="caution">
    <text evidence="2">The sequence shown here is derived from an EMBL/GenBank/DDBJ whole genome shotgun (WGS) entry which is preliminary data.</text>
</comment>
<name>A0A8H3BPE6_9AGAM</name>
<proteinExistence type="predicted"/>
<protein>
    <submittedName>
        <fullName evidence="2">Uncharacterized protein</fullName>
    </submittedName>
</protein>
<evidence type="ECO:0000313" key="2">
    <source>
        <dbReference type="EMBL" id="CAE6461786.1"/>
    </source>
</evidence>
<accession>A0A8H3BPE6</accession>
<dbReference type="Proteomes" id="UP000663826">
    <property type="component" value="Unassembled WGS sequence"/>
</dbReference>